<sequence>MNDLDLVREMRADAPEPSADQLAGGRRRLHAAIHSPAASAARSRPALFRRPALLAGGLAVTAAAAAVAATAGGSGPDGHVTTRPSPLRLTAATEVLNKAAQTVEKQPEPVLKPHQWIYYKFSQYGRGAGVKTDESWERLDGMQDADVMGSKVVVHRKDKAAEPKEDTPLGAYQLLASLPTDPHAMLATLYDKVGSKPGSPGSSRDERAFENIQQLLWNSEAGAPPRIQAALYRALAQLPGVKVQANVEYAPGRTAIGVSDRPDSALLLDPKTYRMIGSAYISTGARQSKARTRDGALKKGYSPDLPVQPAGTVLSAVFRSTVTFVSAPGNR</sequence>
<reference evidence="3" key="1">
    <citation type="journal article" date="2019" name="Int. J. Syst. Evol. Microbiol.">
        <title>The Global Catalogue of Microorganisms (GCM) 10K type strain sequencing project: providing services to taxonomists for standard genome sequencing and annotation.</title>
        <authorList>
            <consortium name="The Broad Institute Genomics Platform"/>
            <consortium name="The Broad Institute Genome Sequencing Center for Infectious Disease"/>
            <person name="Wu L."/>
            <person name="Ma J."/>
        </authorList>
    </citation>
    <scope>NUCLEOTIDE SEQUENCE [LARGE SCALE GENOMIC DNA]</scope>
    <source>
        <strain evidence="3">JCM 17939</strain>
    </source>
</reference>
<accession>A0ABP8UP85</accession>
<protein>
    <recommendedName>
        <fullName evidence="4">CU044_5270 family protein</fullName>
    </recommendedName>
</protein>
<dbReference type="InterPro" id="IPR047789">
    <property type="entry name" value="CU044_5270-like"/>
</dbReference>
<proteinExistence type="predicted"/>
<organism evidence="2 3">
    <name type="scientific">Actinoallomurus vinaceus</name>
    <dbReference type="NCBI Taxonomy" id="1080074"/>
    <lineage>
        <taxon>Bacteria</taxon>
        <taxon>Bacillati</taxon>
        <taxon>Actinomycetota</taxon>
        <taxon>Actinomycetes</taxon>
        <taxon>Streptosporangiales</taxon>
        <taxon>Thermomonosporaceae</taxon>
        <taxon>Actinoallomurus</taxon>
    </lineage>
</organism>
<dbReference type="Proteomes" id="UP001501442">
    <property type="component" value="Unassembled WGS sequence"/>
</dbReference>
<comment type="caution">
    <text evidence="2">The sequence shown here is derived from an EMBL/GenBank/DDBJ whole genome shotgun (WGS) entry which is preliminary data.</text>
</comment>
<evidence type="ECO:0000313" key="2">
    <source>
        <dbReference type="EMBL" id="GAA4635983.1"/>
    </source>
</evidence>
<evidence type="ECO:0000313" key="3">
    <source>
        <dbReference type="Proteomes" id="UP001501442"/>
    </source>
</evidence>
<evidence type="ECO:0000256" key="1">
    <source>
        <dbReference type="SAM" id="MobiDB-lite"/>
    </source>
</evidence>
<evidence type="ECO:0008006" key="4">
    <source>
        <dbReference type="Google" id="ProtNLM"/>
    </source>
</evidence>
<name>A0ABP8UP85_9ACTN</name>
<feature type="region of interest" description="Disordered" evidence="1">
    <location>
        <begin position="1"/>
        <end position="24"/>
    </location>
</feature>
<dbReference type="EMBL" id="BAABHK010000016">
    <property type="protein sequence ID" value="GAA4635983.1"/>
    <property type="molecule type" value="Genomic_DNA"/>
</dbReference>
<gene>
    <name evidence="2" type="ORF">GCM10023196_083840</name>
</gene>
<feature type="compositionally biased region" description="Basic and acidic residues" evidence="1">
    <location>
        <begin position="1"/>
        <end position="14"/>
    </location>
</feature>
<keyword evidence="3" id="KW-1185">Reference proteome</keyword>
<dbReference type="RefSeq" id="WP_345438962.1">
    <property type="nucleotide sequence ID" value="NZ_BAABHK010000016.1"/>
</dbReference>
<dbReference type="NCBIfam" id="NF038083">
    <property type="entry name" value="CU044_5270_fam"/>
    <property type="match status" value="1"/>
</dbReference>